<sequence length="894" mass="98270">MEVEKKHSRGGFFHLFDWNSKSRKKLFSNNAEISGESKRGKPVESLLQSSPYSMDGDACNGASSNTCSADFSAASSVTSDEGCGSRAPGVVARLMGLDSLPTLNVSELSSTAYSGSCSLGVSHYERSIPNLWNEYQLMDYTDICNKRDRSSPNPIEPRFHKVQNRPIERFQTEILPPESAKSTPISHHKLLSPVKRRGFIPSKNAAYIMEAAAKIIEVSPQTTSKHKVPSLVSSSAPLKIRDLKAKIEIGHNVSRPQRPEEPSQSVTKSLKEQHKGKCHKKSDSTPAFGTTRDSEKCSSNGSRNKGKSVSLAEQERVNVQRKEGSFSSGNVSPANPKEGNDAKGKHFSRRQAEMGKNVENGTSTNRTNNVLRHNNQKQNCKSNRDHSTSKTSAVDQQGRNARSTNGTVGSSRSINKVTVNSESQSRNMSSSSTGSSKELPVSRRKNSSRKKQPVNEDLQSGKTVSEDSSMNGGERSIKCNVTTTDGHSNQDAEKMKTSMDVVSFTFTSPIKRFMPDLPSTNQVAETSCSFDSDPSGDSDLLFSKSSGFSSLGPSVIGGEALSVILGEKVHELTYRVESSNCNIILEETSCSSASSWKTSGTLTTTSMGNHGRLPVDLEKDVSHSPAYFNCSAIDNTELDWRRKWQLSEEIEDQNASNSSSETGIELDLQHPSPISTLELLVTGECFADGRDGSSGMMCLALDEEVLSSSPGTESSQTMGEMEEKLLTVASNSTDFKESTNSELDYVKLVLKDSELKFIEYALGQTDNIMTLNAFGQLEHHGDHNKLELKLLLDCLSESLELWHSQVFVGSCKGWAKWGELIQNKGWLAEELYKEILGWRNMGNILVVDDLVAKNMNTKHERWLDFDMEAFEEGLEVEKTILTCLVDELVFDLLL</sequence>
<dbReference type="PANTHER" id="PTHR21726:SF57">
    <property type="entry name" value="SERINE-RICH ADHESIN FOR PLATELETS-LIKE PROTEIN"/>
    <property type="match status" value="1"/>
</dbReference>
<dbReference type="Pfam" id="PF14309">
    <property type="entry name" value="DUF4378"/>
    <property type="match status" value="1"/>
</dbReference>
<comment type="caution">
    <text evidence="4">The sequence shown here is derived from an EMBL/GenBank/DDBJ whole genome shotgun (WGS) entry which is preliminary data.</text>
</comment>
<feature type="domain" description="DUF4378" evidence="2">
    <location>
        <begin position="742"/>
        <end position="887"/>
    </location>
</feature>
<dbReference type="Proteomes" id="UP001396334">
    <property type="component" value="Unassembled WGS sequence"/>
</dbReference>
<evidence type="ECO:0000313" key="5">
    <source>
        <dbReference type="Proteomes" id="UP001396334"/>
    </source>
</evidence>
<feature type="compositionally biased region" description="Polar residues" evidence="1">
    <location>
        <begin position="389"/>
        <end position="420"/>
    </location>
</feature>
<feature type="domain" description="DUF3741" evidence="3">
    <location>
        <begin position="75"/>
        <end position="105"/>
    </location>
</feature>
<evidence type="ECO:0000259" key="3">
    <source>
        <dbReference type="Pfam" id="PF14383"/>
    </source>
</evidence>
<dbReference type="EMBL" id="JBBPBN010000047">
    <property type="protein sequence ID" value="KAK8994283.1"/>
    <property type="molecule type" value="Genomic_DNA"/>
</dbReference>
<feature type="compositionally biased region" description="Polar residues" evidence="1">
    <location>
        <begin position="359"/>
        <end position="381"/>
    </location>
</feature>
<feature type="compositionally biased region" description="Polar residues" evidence="1">
    <location>
        <begin position="457"/>
        <end position="471"/>
    </location>
</feature>
<keyword evidence="5" id="KW-1185">Reference proteome</keyword>
<feature type="compositionally biased region" description="Basic and acidic residues" evidence="1">
    <location>
        <begin position="313"/>
        <end position="324"/>
    </location>
</feature>
<dbReference type="InterPro" id="IPR032795">
    <property type="entry name" value="DUF3741-assoc"/>
</dbReference>
<dbReference type="Pfam" id="PF14383">
    <property type="entry name" value="VARLMGL"/>
    <property type="match status" value="1"/>
</dbReference>
<name>A0ABR2Q0R8_9ROSI</name>
<evidence type="ECO:0000256" key="1">
    <source>
        <dbReference type="SAM" id="MobiDB-lite"/>
    </source>
</evidence>
<proteinExistence type="predicted"/>
<protein>
    <recommendedName>
        <fullName evidence="6">DUF4378 domain-containing protein</fullName>
    </recommendedName>
</protein>
<evidence type="ECO:0000259" key="2">
    <source>
        <dbReference type="Pfam" id="PF14309"/>
    </source>
</evidence>
<dbReference type="PANTHER" id="PTHR21726">
    <property type="entry name" value="PHOSPHATIDYLINOSITOL N-ACETYLGLUCOSAMINYLTRANSFERASE SUBUNIT P DOWN SYNDROME CRITICAL REGION PROTEIN 5 -RELATED"/>
    <property type="match status" value="1"/>
</dbReference>
<accession>A0ABR2Q0R8</accession>
<evidence type="ECO:0008006" key="6">
    <source>
        <dbReference type="Google" id="ProtNLM"/>
    </source>
</evidence>
<dbReference type="InterPro" id="IPR025486">
    <property type="entry name" value="DUF4378"/>
</dbReference>
<reference evidence="4 5" key="1">
    <citation type="journal article" date="2024" name="G3 (Bethesda)">
        <title>Genome assembly of Hibiscus sabdariffa L. provides insights into metabolisms of medicinal natural products.</title>
        <authorList>
            <person name="Kim T."/>
        </authorList>
    </citation>
    <scope>NUCLEOTIDE SEQUENCE [LARGE SCALE GENOMIC DNA]</scope>
    <source>
        <strain evidence="4">TK-2024</strain>
        <tissue evidence="4">Old leaves</tissue>
    </source>
</reference>
<organism evidence="4 5">
    <name type="scientific">Hibiscus sabdariffa</name>
    <name type="common">roselle</name>
    <dbReference type="NCBI Taxonomy" id="183260"/>
    <lineage>
        <taxon>Eukaryota</taxon>
        <taxon>Viridiplantae</taxon>
        <taxon>Streptophyta</taxon>
        <taxon>Embryophyta</taxon>
        <taxon>Tracheophyta</taxon>
        <taxon>Spermatophyta</taxon>
        <taxon>Magnoliopsida</taxon>
        <taxon>eudicotyledons</taxon>
        <taxon>Gunneridae</taxon>
        <taxon>Pentapetalae</taxon>
        <taxon>rosids</taxon>
        <taxon>malvids</taxon>
        <taxon>Malvales</taxon>
        <taxon>Malvaceae</taxon>
        <taxon>Malvoideae</taxon>
        <taxon>Hibiscus</taxon>
    </lineage>
</organism>
<feature type="compositionally biased region" description="Basic residues" evidence="1">
    <location>
        <begin position="442"/>
        <end position="452"/>
    </location>
</feature>
<feature type="compositionally biased region" description="Low complexity" evidence="1">
    <location>
        <begin position="421"/>
        <end position="436"/>
    </location>
</feature>
<feature type="region of interest" description="Disordered" evidence="1">
    <location>
        <begin position="249"/>
        <end position="491"/>
    </location>
</feature>
<evidence type="ECO:0000313" key="4">
    <source>
        <dbReference type="EMBL" id="KAK8994283.1"/>
    </source>
</evidence>
<gene>
    <name evidence="4" type="ORF">V6N11_045379</name>
</gene>